<evidence type="ECO:0000256" key="6">
    <source>
        <dbReference type="ARBA" id="ARBA00023002"/>
    </source>
</evidence>
<keyword evidence="8 9" id="KW-0472">Membrane</keyword>
<dbReference type="InterPro" id="IPR050665">
    <property type="entry name" value="Cytochrome_P450_Monooxygen"/>
</dbReference>
<dbReference type="PANTHER" id="PTHR24282">
    <property type="entry name" value="CYTOCHROME P450 FAMILY MEMBER"/>
    <property type="match status" value="1"/>
</dbReference>
<comment type="subcellular location">
    <subcellularLocation>
        <location evidence="1">Membrane</location>
    </subcellularLocation>
</comment>
<evidence type="ECO:0000313" key="10">
    <source>
        <dbReference type="EMBL" id="RUP43482.1"/>
    </source>
</evidence>
<protein>
    <submittedName>
        <fullName evidence="10">Cytochrome P450</fullName>
    </submittedName>
</protein>
<gene>
    <name evidence="10" type="ORF">BC936DRAFT_137098</name>
</gene>
<comment type="caution">
    <text evidence="10">The sequence shown here is derived from an EMBL/GenBank/DDBJ whole genome shotgun (WGS) entry which is preliminary data.</text>
</comment>
<evidence type="ECO:0000256" key="1">
    <source>
        <dbReference type="ARBA" id="ARBA00004370"/>
    </source>
</evidence>
<keyword evidence="11" id="KW-1185">Reference proteome</keyword>
<feature type="transmembrane region" description="Helical" evidence="9">
    <location>
        <begin position="20"/>
        <end position="40"/>
    </location>
</feature>
<evidence type="ECO:0000256" key="2">
    <source>
        <dbReference type="ARBA" id="ARBA00022617"/>
    </source>
</evidence>
<evidence type="ECO:0000256" key="7">
    <source>
        <dbReference type="ARBA" id="ARBA00023004"/>
    </source>
</evidence>
<dbReference type="InterPro" id="IPR036396">
    <property type="entry name" value="Cyt_P450_sf"/>
</dbReference>
<keyword evidence="4" id="KW-0479">Metal-binding</keyword>
<reference evidence="10 11" key="1">
    <citation type="journal article" date="2018" name="New Phytol.">
        <title>Phylogenomics of Endogonaceae and evolution of mycorrhizas within Mucoromycota.</title>
        <authorList>
            <person name="Chang Y."/>
            <person name="Desiro A."/>
            <person name="Na H."/>
            <person name="Sandor L."/>
            <person name="Lipzen A."/>
            <person name="Clum A."/>
            <person name="Barry K."/>
            <person name="Grigoriev I.V."/>
            <person name="Martin F.M."/>
            <person name="Stajich J.E."/>
            <person name="Smith M.E."/>
            <person name="Bonito G."/>
            <person name="Spatafora J.W."/>
        </authorList>
    </citation>
    <scope>NUCLEOTIDE SEQUENCE [LARGE SCALE GENOMIC DNA]</scope>
    <source>
        <strain evidence="10 11">GMNB39</strain>
    </source>
</reference>
<keyword evidence="7" id="KW-0408">Iron</keyword>
<dbReference type="Proteomes" id="UP000268093">
    <property type="component" value="Unassembled WGS sequence"/>
</dbReference>
<keyword evidence="6" id="KW-0560">Oxidoreductase</keyword>
<dbReference type="OrthoDB" id="1470350at2759"/>
<dbReference type="AlphaFoldDB" id="A0A433CY13"/>
<organism evidence="10 11">
    <name type="scientific">Jimgerdemannia flammicorona</name>
    <dbReference type="NCBI Taxonomy" id="994334"/>
    <lineage>
        <taxon>Eukaryota</taxon>
        <taxon>Fungi</taxon>
        <taxon>Fungi incertae sedis</taxon>
        <taxon>Mucoromycota</taxon>
        <taxon>Mucoromycotina</taxon>
        <taxon>Endogonomycetes</taxon>
        <taxon>Endogonales</taxon>
        <taxon>Endogonaceae</taxon>
        <taxon>Jimgerdemannia</taxon>
    </lineage>
</organism>
<evidence type="ECO:0000256" key="3">
    <source>
        <dbReference type="ARBA" id="ARBA00022692"/>
    </source>
</evidence>
<evidence type="ECO:0000313" key="11">
    <source>
        <dbReference type="Proteomes" id="UP000268093"/>
    </source>
</evidence>
<dbReference type="Gene3D" id="1.10.630.10">
    <property type="entry name" value="Cytochrome P450"/>
    <property type="match status" value="1"/>
</dbReference>
<dbReference type="GO" id="GO:0005506">
    <property type="term" value="F:iron ion binding"/>
    <property type="evidence" value="ECO:0007669"/>
    <property type="project" value="InterPro"/>
</dbReference>
<keyword evidence="2" id="KW-0349">Heme</keyword>
<keyword evidence="5 9" id="KW-1133">Transmembrane helix</keyword>
<evidence type="ECO:0000256" key="8">
    <source>
        <dbReference type="ARBA" id="ARBA00023136"/>
    </source>
</evidence>
<evidence type="ECO:0000256" key="9">
    <source>
        <dbReference type="SAM" id="Phobius"/>
    </source>
</evidence>
<evidence type="ECO:0000256" key="5">
    <source>
        <dbReference type="ARBA" id="ARBA00022989"/>
    </source>
</evidence>
<name>A0A433CY13_9FUNG</name>
<dbReference type="SUPFAM" id="SSF48264">
    <property type="entry name" value="Cytochrome P450"/>
    <property type="match status" value="1"/>
</dbReference>
<dbReference type="GO" id="GO:0016020">
    <property type="term" value="C:membrane"/>
    <property type="evidence" value="ECO:0007669"/>
    <property type="project" value="UniProtKB-SubCell"/>
</dbReference>
<keyword evidence="3 9" id="KW-0812">Transmembrane</keyword>
<proteinExistence type="predicted"/>
<accession>A0A433CY13</accession>
<sequence length="216" mass="24492">MATLLKLPQFPDMFANRNLSTSLLTAAIIGPITYAIYKIYLSTYYLNPLRHLPGEKPRWSWMGCMKELISAETGDVNLAFAKKHGGIYRFHGIWNQPLVAINDAKILQQVLVTDAYDYVRSPEGKRQLERVGGKGLLVVEGNKHRRQRKAIQPAFGHKHIKTMVPAFFRLTEKFANIWEGRLKPGNEETEFPRVLEDISKLTLDIIGLADVCSLIA</sequence>
<dbReference type="InterPro" id="IPR001128">
    <property type="entry name" value="Cyt_P450"/>
</dbReference>
<dbReference type="GO" id="GO:0020037">
    <property type="term" value="F:heme binding"/>
    <property type="evidence" value="ECO:0007669"/>
    <property type="project" value="InterPro"/>
</dbReference>
<evidence type="ECO:0000256" key="4">
    <source>
        <dbReference type="ARBA" id="ARBA00022723"/>
    </source>
</evidence>
<dbReference type="PANTHER" id="PTHR24282:SF211">
    <property type="entry name" value="CYTOCHROME P450-RELATED"/>
    <property type="match status" value="1"/>
</dbReference>
<dbReference type="GO" id="GO:0016705">
    <property type="term" value="F:oxidoreductase activity, acting on paired donors, with incorporation or reduction of molecular oxygen"/>
    <property type="evidence" value="ECO:0007669"/>
    <property type="project" value="InterPro"/>
</dbReference>
<dbReference type="GO" id="GO:0004497">
    <property type="term" value="F:monooxygenase activity"/>
    <property type="evidence" value="ECO:0007669"/>
    <property type="project" value="InterPro"/>
</dbReference>
<dbReference type="EMBL" id="RBNI01010876">
    <property type="protein sequence ID" value="RUP43482.1"/>
    <property type="molecule type" value="Genomic_DNA"/>
</dbReference>
<dbReference type="Pfam" id="PF00067">
    <property type="entry name" value="p450"/>
    <property type="match status" value="1"/>
</dbReference>